<keyword evidence="2" id="KW-0812">Transmembrane</keyword>
<accession>A0A7T7KXM8</accession>
<evidence type="ECO:0008006" key="5">
    <source>
        <dbReference type="Google" id="ProtNLM"/>
    </source>
</evidence>
<evidence type="ECO:0000313" key="4">
    <source>
        <dbReference type="Proteomes" id="UP000595636"/>
    </source>
</evidence>
<reference evidence="3 4" key="1">
    <citation type="submission" date="2020-12" db="EMBL/GenBank/DDBJ databases">
        <title>A novel species.</title>
        <authorList>
            <person name="Li K."/>
        </authorList>
    </citation>
    <scope>NUCLEOTIDE SEQUENCE [LARGE SCALE GENOMIC DNA]</scope>
    <source>
        <strain evidence="3 4">ZYC-3</strain>
    </source>
</reference>
<name>A0A7T7KXM8_9ACTN</name>
<evidence type="ECO:0000256" key="1">
    <source>
        <dbReference type="SAM" id="MobiDB-lite"/>
    </source>
</evidence>
<feature type="region of interest" description="Disordered" evidence="1">
    <location>
        <begin position="190"/>
        <end position="210"/>
    </location>
</feature>
<feature type="transmembrane region" description="Helical" evidence="2">
    <location>
        <begin position="70"/>
        <end position="95"/>
    </location>
</feature>
<protein>
    <recommendedName>
        <fullName evidence="5">SLATT domain-containing protein</fullName>
    </recommendedName>
</protein>
<evidence type="ECO:0000313" key="3">
    <source>
        <dbReference type="EMBL" id="QQM42410.1"/>
    </source>
</evidence>
<keyword evidence="4" id="KW-1185">Reference proteome</keyword>
<feature type="region of interest" description="Disordered" evidence="1">
    <location>
        <begin position="1"/>
        <end position="23"/>
    </location>
</feature>
<dbReference type="KEGG" id="slf:JEQ17_25245"/>
<dbReference type="Proteomes" id="UP000595636">
    <property type="component" value="Chromosome"/>
</dbReference>
<gene>
    <name evidence="3" type="ORF">JEQ17_25245</name>
</gene>
<proteinExistence type="predicted"/>
<dbReference type="AlphaFoldDB" id="A0A7T7KXM8"/>
<keyword evidence="2" id="KW-1133">Transmembrane helix</keyword>
<keyword evidence="2" id="KW-0472">Membrane</keyword>
<organism evidence="3 4">
    <name type="scientific">Streptomyces liliifuscus</name>
    <dbReference type="NCBI Taxonomy" id="2797636"/>
    <lineage>
        <taxon>Bacteria</taxon>
        <taxon>Bacillati</taxon>
        <taxon>Actinomycetota</taxon>
        <taxon>Actinomycetes</taxon>
        <taxon>Kitasatosporales</taxon>
        <taxon>Streptomycetaceae</taxon>
        <taxon>Streptomyces</taxon>
    </lineage>
</organism>
<feature type="compositionally biased region" description="Low complexity" evidence="1">
    <location>
        <begin position="10"/>
        <end position="23"/>
    </location>
</feature>
<dbReference type="RefSeq" id="WP_200397336.1">
    <property type="nucleotide sequence ID" value="NZ_CP066831.1"/>
</dbReference>
<sequence length="210" mass="22068">MPDNNLEPTAPRVPGVPDAPGDPVVPRILAGSPAGGADVDERMRVLRAEVELLIDEARIGARRAQRRGKLWNATNICLGFPAAVLAGVSGAAGLASTGARVPAAVLALLAAGFSAGSTFLRADARQMTNLRRRYAWQTLETRARLVLAFEAYEGIEQLHVALLQLHALRAAVPSSALVLTELQPPAQQVAAPPFPLPFPQQAVGPTDPTA</sequence>
<evidence type="ECO:0000256" key="2">
    <source>
        <dbReference type="SAM" id="Phobius"/>
    </source>
</evidence>
<feature type="transmembrane region" description="Helical" evidence="2">
    <location>
        <begin position="101"/>
        <end position="122"/>
    </location>
</feature>
<dbReference type="EMBL" id="CP066831">
    <property type="protein sequence ID" value="QQM42410.1"/>
    <property type="molecule type" value="Genomic_DNA"/>
</dbReference>